<dbReference type="InterPro" id="IPR044946">
    <property type="entry name" value="Restrct_endonuc_typeI_TRD_sf"/>
</dbReference>
<evidence type="ECO:0008006" key="5">
    <source>
        <dbReference type="Google" id="ProtNLM"/>
    </source>
</evidence>
<dbReference type="PANTHER" id="PTHR30408:SF12">
    <property type="entry name" value="TYPE I RESTRICTION ENZYME MJAVIII SPECIFICITY SUBUNIT"/>
    <property type="match status" value="1"/>
</dbReference>
<protein>
    <recommendedName>
        <fullName evidence="5">Type I restriction modification DNA specificity domain-containing protein</fullName>
    </recommendedName>
</protein>
<keyword evidence="1" id="KW-0680">Restriction system</keyword>
<organism evidence="3 4">
    <name type="scientific">Paraeggerthella hongkongensis</name>
    <dbReference type="NCBI Taxonomy" id="230658"/>
    <lineage>
        <taxon>Bacteria</taxon>
        <taxon>Bacillati</taxon>
        <taxon>Actinomycetota</taxon>
        <taxon>Coriobacteriia</taxon>
        <taxon>Eggerthellales</taxon>
        <taxon>Eggerthellaceae</taxon>
        <taxon>Paraeggerthella</taxon>
    </lineage>
</organism>
<dbReference type="AlphaFoldDB" id="A0A3N0B7J0"/>
<dbReference type="EMBL" id="QICD01000013">
    <property type="protein sequence ID" value="RNL43206.1"/>
    <property type="molecule type" value="Genomic_DNA"/>
</dbReference>
<dbReference type="GO" id="GO:0003677">
    <property type="term" value="F:DNA binding"/>
    <property type="evidence" value="ECO:0007669"/>
    <property type="project" value="UniProtKB-KW"/>
</dbReference>
<dbReference type="GO" id="GO:0009307">
    <property type="term" value="P:DNA restriction-modification system"/>
    <property type="evidence" value="ECO:0007669"/>
    <property type="project" value="UniProtKB-KW"/>
</dbReference>
<sequence>MSLLMQLNDYLAEYLKSYAKRLYREYERDEGADLPEGWRRTTIGEISEMVCRGITPKYNDESDEIILGQTCIRDNLVLLENGRLHAPKKITEKWLKKYDLLINSTGVGSLGRTAQVWFDPSKFVVDSHVTIVRAADPRRALYMGFWAFEHECYIESLHTGSTGQTELPRDHVKAIRLVLPSDVELEKFNAVAQPVVELIVANQEESKRLAELRDTLLPKLMLGEIDLSNVQFRSETP</sequence>
<dbReference type="SUPFAM" id="SSF116734">
    <property type="entry name" value="DNA methylase specificity domain"/>
    <property type="match status" value="1"/>
</dbReference>
<evidence type="ECO:0000313" key="3">
    <source>
        <dbReference type="EMBL" id="RNL43206.1"/>
    </source>
</evidence>
<keyword evidence="4" id="KW-1185">Reference proteome</keyword>
<dbReference type="PANTHER" id="PTHR30408">
    <property type="entry name" value="TYPE-1 RESTRICTION ENZYME ECOKI SPECIFICITY PROTEIN"/>
    <property type="match status" value="1"/>
</dbReference>
<dbReference type="Gene3D" id="3.90.220.20">
    <property type="entry name" value="DNA methylase specificity domains"/>
    <property type="match status" value="1"/>
</dbReference>
<dbReference type="Proteomes" id="UP000278632">
    <property type="component" value="Unassembled WGS sequence"/>
</dbReference>
<gene>
    <name evidence="3" type="ORF">DMP08_07695</name>
</gene>
<comment type="caution">
    <text evidence="3">The sequence shown here is derived from an EMBL/GenBank/DDBJ whole genome shotgun (WGS) entry which is preliminary data.</text>
</comment>
<evidence type="ECO:0000313" key="4">
    <source>
        <dbReference type="Proteomes" id="UP000278632"/>
    </source>
</evidence>
<dbReference type="InterPro" id="IPR052021">
    <property type="entry name" value="Type-I_RS_S_subunit"/>
</dbReference>
<evidence type="ECO:0000256" key="1">
    <source>
        <dbReference type="ARBA" id="ARBA00022747"/>
    </source>
</evidence>
<evidence type="ECO:0000256" key="2">
    <source>
        <dbReference type="ARBA" id="ARBA00023125"/>
    </source>
</evidence>
<accession>A0A3N0B7J0</accession>
<name>A0A3N0B7J0_9ACTN</name>
<proteinExistence type="predicted"/>
<reference evidence="4" key="1">
    <citation type="submission" date="2018-05" db="EMBL/GenBank/DDBJ databases">
        <title>Genome Sequencing of selected type strains of the family Eggerthellaceae.</title>
        <authorList>
            <person name="Danylec N."/>
            <person name="Stoll D.A."/>
            <person name="Doetsch A."/>
            <person name="Huch M."/>
        </authorList>
    </citation>
    <scope>NUCLEOTIDE SEQUENCE [LARGE SCALE GENOMIC DNA]</scope>
    <source>
        <strain evidence="4">DSM 16106</strain>
    </source>
</reference>
<keyword evidence="2" id="KW-0238">DNA-binding</keyword>